<dbReference type="RefSeq" id="WP_157171549.1">
    <property type="nucleotide sequence ID" value="NZ_CAWPHS010000023.1"/>
</dbReference>
<protein>
    <submittedName>
        <fullName evidence="1">Uncharacterized protein</fullName>
    </submittedName>
</protein>
<evidence type="ECO:0000313" key="2">
    <source>
        <dbReference type="Proteomes" id="UP000523447"/>
    </source>
</evidence>
<organism evidence="1 2">
    <name type="scientific">Nocardia veterana</name>
    <dbReference type="NCBI Taxonomy" id="132249"/>
    <lineage>
        <taxon>Bacteria</taxon>
        <taxon>Bacillati</taxon>
        <taxon>Actinomycetota</taxon>
        <taxon>Actinomycetes</taxon>
        <taxon>Mycobacteriales</taxon>
        <taxon>Nocardiaceae</taxon>
        <taxon>Nocardia</taxon>
    </lineage>
</organism>
<comment type="caution">
    <text evidence="1">The sequence shown here is derived from an EMBL/GenBank/DDBJ whole genome shotgun (WGS) entry which is preliminary data.</text>
</comment>
<name>A0A7X6RGJ9_9NOCA</name>
<dbReference type="Proteomes" id="UP000523447">
    <property type="component" value="Unassembled WGS sequence"/>
</dbReference>
<reference evidence="1 2" key="1">
    <citation type="submission" date="2020-04" db="EMBL/GenBank/DDBJ databases">
        <title>MicrobeNet Type strains.</title>
        <authorList>
            <person name="Nicholson A.C."/>
        </authorList>
    </citation>
    <scope>NUCLEOTIDE SEQUENCE [LARGE SCALE GENOMIC DNA]</scope>
    <source>
        <strain evidence="1 2">DSM 44445</strain>
    </source>
</reference>
<keyword evidence="2" id="KW-1185">Reference proteome</keyword>
<sequence>MTGHSPAPDPLREGTAASGHYWVVDLEPPPAASTLLSGYIHRVRNTMQKLVDLLGTPALTRKPPAPKPPEPVPVDHDFVGSAAAEYQVMRGQIATHVARWQEREPDIHAVSAQTSTIAEAVLEDIKHTVAQLRHTLRTAGSTPTAHYQPVSSTRASGLSLAVEQVMTEAVSDAMEDVYDSVLVAEKEVGLSTSNLPKIPDEPFQLMPPVLGFNTI</sequence>
<evidence type="ECO:0000313" key="1">
    <source>
        <dbReference type="EMBL" id="NKY84995.1"/>
    </source>
</evidence>
<dbReference type="EMBL" id="JAAXPE010000003">
    <property type="protein sequence ID" value="NKY84995.1"/>
    <property type="molecule type" value="Genomic_DNA"/>
</dbReference>
<proteinExistence type="predicted"/>
<accession>A0A7X6RGJ9</accession>
<gene>
    <name evidence="1" type="ORF">HGA07_05075</name>
</gene>
<dbReference type="AlphaFoldDB" id="A0A7X6RGJ9"/>